<protein>
    <recommendedName>
        <fullName evidence="3">Thioesterase domain-containing protein</fullName>
    </recommendedName>
</protein>
<sequence length="163" mass="17743">MGKPKGLANLDVSQPVEERVTSFLNSIIEAEGYSGWDKKLLSSLTLTRASAGEVVLEFTVTDEMCNFMGNVHGGCSSTMLDNTTSLLACTIDNQHLLDSYTVSRTLSLTFVRPIPVGTRVRSVNRVVHAGKTLMNTEGTLETLDGKVCVRCVHDKVVISRPKL</sequence>
<name>A0A2B7WQQ8_POLH7</name>
<reference evidence="4 5" key="1">
    <citation type="submission" date="2017-10" db="EMBL/GenBank/DDBJ databases">
        <title>Comparative genomics in systemic dimorphic fungi from Ajellomycetaceae.</title>
        <authorList>
            <person name="Munoz J.F."/>
            <person name="Mcewen J.G."/>
            <person name="Clay O.K."/>
            <person name="Cuomo C.A."/>
        </authorList>
    </citation>
    <scope>NUCLEOTIDE SEQUENCE [LARGE SCALE GENOMIC DNA]</scope>
    <source>
        <strain evidence="4 5">UAMH7299</strain>
    </source>
</reference>
<dbReference type="Pfam" id="PF03061">
    <property type="entry name" value="4HBT"/>
    <property type="match status" value="1"/>
</dbReference>
<gene>
    <name evidence="4" type="ORF">AJ80_08971</name>
</gene>
<organism evidence="4 5">
    <name type="scientific">Polytolypa hystricis (strain UAMH7299)</name>
    <dbReference type="NCBI Taxonomy" id="1447883"/>
    <lineage>
        <taxon>Eukaryota</taxon>
        <taxon>Fungi</taxon>
        <taxon>Dikarya</taxon>
        <taxon>Ascomycota</taxon>
        <taxon>Pezizomycotina</taxon>
        <taxon>Eurotiomycetes</taxon>
        <taxon>Eurotiomycetidae</taxon>
        <taxon>Onygenales</taxon>
        <taxon>Onygenales incertae sedis</taxon>
        <taxon>Polytolypa</taxon>
    </lineage>
</organism>
<dbReference type="GO" id="GO:0047617">
    <property type="term" value="F:fatty acyl-CoA hydrolase activity"/>
    <property type="evidence" value="ECO:0007669"/>
    <property type="project" value="InterPro"/>
</dbReference>
<keyword evidence="5" id="KW-1185">Reference proteome</keyword>
<dbReference type="CDD" id="cd03443">
    <property type="entry name" value="PaaI_thioesterase"/>
    <property type="match status" value="1"/>
</dbReference>
<keyword evidence="2" id="KW-0378">Hydrolase</keyword>
<dbReference type="EMBL" id="PDNA01000233">
    <property type="protein sequence ID" value="PGH01704.1"/>
    <property type="molecule type" value="Genomic_DNA"/>
</dbReference>
<dbReference type="Proteomes" id="UP000224634">
    <property type="component" value="Unassembled WGS sequence"/>
</dbReference>
<evidence type="ECO:0000313" key="5">
    <source>
        <dbReference type="Proteomes" id="UP000224634"/>
    </source>
</evidence>
<dbReference type="PANTHER" id="PTHR21660:SF1">
    <property type="entry name" value="ACYL-COENZYME A THIOESTERASE 13"/>
    <property type="match status" value="1"/>
</dbReference>
<evidence type="ECO:0000256" key="2">
    <source>
        <dbReference type="ARBA" id="ARBA00022801"/>
    </source>
</evidence>
<dbReference type="InterPro" id="IPR029069">
    <property type="entry name" value="HotDog_dom_sf"/>
</dbReference>
<dbReference type="PANTHER" id="PTHR21660">
    <property type="entry name" value="THIOESTERASE SUPERFAMILY MEMBER-RELATED"/>
    <property type="match status" value="1"/>
</dbReference>
<feature type="domain" description="Thioesterase" evidence="3">
    <location>
        <begin position="68"/>
        <end position="148"/>
    </location>
</feature>
<dbReference type="InterPro" id="IPR006683">
    <property type="entry name" value="Thioestr_dom"/>
</dbReference>
<accession>A0A2B7WQQ8</accession>
<proteinExistence type="inferred from homology"/>
<dbReference type="Gene3D" id="3.10.129.10">
    <property type="entry name" value="Hotdog Thioesterase"/>
    <property type="match status" value="1"/>
</dbReference>
<dbReference type="STRING" id="1447883.A0A2B7WQQ8"/>
<dbReference type="InterPro" id="IPR003736">
    <property type="entry name" value="PAAI_dom"/>
</dbReference>
<dbReference type="AlphaFoldDB" id="A0A2B7WQQ8"/>
<comment type="caution">
    <text evidence="4">The sequence shown here is derived from an EMBL/GenBank/DDBJ whole genome shotgun (WGS) entry which is preliminary data.</text>
</comment>
<dbReference type="InterPro" id="IPR039298">
    <property type="entry name" value="ACOT13"/>
</dbReference>
<dbReference type="SUPFAM" id="SSF54637">
    <property type="entry name" value="Thioesterase/thiol ester dehydrase-isomerase"/>
    <property type="match status" value="1"/>
</dbReference>
<evidence type="ECO:0000259" key="3">
    <source>
        <dbReference type="Pfam" id="PF03061"/>
    </source>
</evidence>
<comment type="similarity">
    <text evidence="1">Belongs to the thioesterase PaaI family.</text>
</comment>
<dbReference type="NCBIfam" id="TIGR00369">
    <property type="entry name" value="unchar_dom_1"/>
    <property type="match status" value="1"/>
</dbReference>
<evidence type="ECO:0000313" key="4">
    <source>
        <dbReference type="EMBL" id="PGH01704.1"/>
    </source>
</evidence>
<dbReference type="OrthoDB" id="2831072at2759"/>
<evidence type="ECO:0000256" key="1">
    <source>
        <dbReference type="ARBA" id="ARBA00008324"/>
    </source>
</evidence>